<dbReference type="Pfam" id="PF09826">
    <property type="entry name" value="Beta_propel"/>
    <property type="match status" value="1"/>
</dbReference>
<name>A0ABR7MY44_9FIRM</name>
<protein>
    <submittedName>
        <fullName evidence="2">Beta-propeller domain-containing protein</fullName>
    </submittedName>
</protein>
<reference evidence="2 3" key="1">
    <citation type="submission" date="2020-08" db="EMBL/GenBank/DDBJ databases">
        <title>Genome public.</title>
        <authorList>
            <person name="Liu C."/>
            <person name="Sun Q."/>
        </authorList>
    </citation>
    <scope>NUCLEOTIDE SEQUENCE [LARGE SCALE GENOMIC DNA]</scope>
    <source>
        <strain evidence="2 3">NSJ-37</strain>
    </source>
</reference>
<gene>
    <name evidence="2" type="ORF">H8704_01240</name>
</gene>
<sequence length="635" mass="73265">MKMTETERLIGMRMEQVMLRRHRWGKKVLAGSVVIWLVLVILLCSVFFGKRRGEYTTDIPCVSSYHEIYRYFSGLLEKQDRYMLEDGGNLTALMKSSSSTGGVNGSAVQVGRSVETYTSMNQREKGIGEADYAVTDGQWIYTLSSKKKQHTVHIFRPDGKKTQEVQSIPVPLPEGRDGKRYKLYRSPIWEEYNAELYVSGNILTVVEEIQGNFEWDIKTVAYFYDISDMEHPKEIRHTIQNGNYNTLREYDGMLYLVTQQIKVPVTAMKEENKDRYIPGLDGELLGTQNIILPPDSDGNAYTMVSSWKLSGDVQRQDVKAVIGRYLDVYMTESNLYLSTTLYADTDKKEKYDQTRIVKLQLYQGRLIGDKTETMQGTITSSFGIQERGDKLYVITQILHYQYEDDPDMIGAVIGSTEVCAYAFDENFRLLSKRKNIAKDEDIKAVRFLGDMGYVVTYQQRDPLFSIDFSDPEKLKVVDKIEMPGFSGYLHPVKDDLLLGIGEAEDGNAKISLYDITDNNKLSIYDEKEIDHIKYNNVLEDYRKIFIDEENNIAGFGGTDYGDSDDEKEENREQNYYVLYHYDRDGKLQQIGEYPVKKEYRGFINQKFIGMRIGTWFYVIPEATSRQEDMEIVPYS</sequence>
<proteinExistence type="predicted"/>
<dbReference type="RefSeq" id="WP_249296988.1">
    <property type="nucleotide sequence ID" value="NZ_JACRSX010000001.1"/>
</dbReference>
<dbReference type="EMBL" id="JACRSX010000001">
    <property type="protein sequence ID" value="MBC8561268.1"/>
    <property type="molecule type" value="Genomic_DNA"/>
</dbReference>
<keyword evidence="3" id="KW-1185">Reference proteome</keyword>
<feature type="transmembrane region" description="Helical" evidence="1">
    <location>
        <begin position="28"/>
        <end position="48"/>
    </location>
</feature>
<evidence type="ECO:0000313" key="2">
    <source>
        <dbReference type="EMBL" id="MBC8561268.1"/>
    </source>
</evidence>
<keyword evidence="1" id="KW-0812">Transmembrane</keyword>
<keyword evidence="1" id="KW-0472">Membrane</keyword>
<accession>A0ABR7MY44</accession>
<keyword evidence="1" id="KW-1133">Transmembrane helix</keyword>
<evidence type="ECO:0000256" key="1">
    <source>
        <dbReference type="SAM" id="Phobius"/>
    </source>
</evidence>
<dbReference type="InterPro" id="IPR019198">
    <property type="entry name" value="Beta_propeller_containing"/>
</dbReference>
<dbReference type="Proteomes" id="UP000606193">
    <property type="component" value="Unassembled WGS sequence"/>
</dbReference>
<comment type="caution">
    <text evidence="2">The sequence shown here is derived from an EMBL/GenBank/DDBJ whole genome shotgun (WGS) entry which is preliminary data.</text>
</comment>
<evidence type="ECO:0000313" key="3">
    <source>
        <dbReference type="Proteomes" id="UP000606193"/>
    </source>
</evidence>
<organism evidence="2 3">
    <name type="scientific">Jutongia huaianensis</name>
    <dbReference type="NCBI Taxonomy" id="2763668"/>
    <lineage>
        <taxon>Bacteria</taxon>
        <taxon>Bacillati</taxon>
        <taxon>Bacillota</taxon>
        <taxon>Clostridia</taxon>
        <taxon>Lachnospirales</taxon>
        <taxon>Lachnospiraceae</taxon>
        <taxon>Jutongia</taxon>
    </lineage>
</organism>